<dbReference type="Proteomes" id="UP000623467">
    <property type="component" value="Unassembled WGS sequence"/>
</dbReference>
<feature type="region of interest" description="Disordered" evidence="1">
    <location>
        <begin position="1"/>
        <end position="62"/>
    </location>
</feature>
<feature type="region of interest" description="Disordered" evidence="1">
    <location>
        <begin position="89"/>
        <end position="109"/>
    </location>
</feature>
<organism evidence="2 3">
    <name type="scientific">Mycena sanguinolenta</name>
    <dbReference type="NCBI Taxonomy" id="230812"/>
    <lineage>
        <taxon>Eukaryota</taxon>
        <taxon>Fungi</taxon>
        <taxon>Dikarya</taxon>
        <taxon>Basidiomycota</taxon>
        <taxon>Agaricomycotina</taxon>
        <taxon>Agaricomycetes</taxon>
        <taxon>Agaricomycetidae</taxon>
        <taxon>Agaricales</taxon>
        <taxon>Marasmiineae</taxon>
        <taxon>Mycenaceae</taxon>
        <taxon>Mycena</taxon>
    </lineage>
</organism>
<evidence type="ECO:0000313" key="3">
    <source>
        <dbReference type="Proteomes" id="UP000623467"/>
    </source>
</evidence>
<name>A0A8H7DMR2_9AGAR</name>
<proteinExistence type="predicted"/>
<reference evidence="2" key="1">
    <citation type="submission" date="2020-05" db="EMBL/GenBank/DDBJ databases">
        <title>Mycena genomes resolve the evolution of fungal bioluminescence.</title>
        <authorList>
            <person name="Tsai I.J."/>
        </authorList>
    </citation>
    <scope>NUCLEOTIDE SEQUENCE</scope>
    <source>
        <strain evidence="2">160909Yilan</strain>
    </source>
</reference>
<comment type="caution">
    <text evidence="2">The sequence shown here is derived from an EMBL/GenBank/DDBJ whole genome shotgun (WGS) entry which is preliminary data.</text>
</comment>
<protein>
    <submittedName>
        <fullName evidence="2">Uncharacterized protein</fullName>
    </submittedName>
</protein>
<sequence length="109" mass="11603">MQAHTVPHDVLSRRRRRRRLDSITLTATAPPHPIHAPSRCPAAPDGASCPSKPAPSSASSRLASVNLTDGPAYSLRPSIASIDYKGQHTLLPSAPTPNAPTTCRRIQVP</sequence>
<gene>
    <name evidence="2" type="ORF">MSAN_00103100</name>
</gene>
<feature type="compositionally biased region" description="Basic and acidic residues" evidence="1">
    <location>
        <begin position="1"/>
        <end position="12"/>
    </location>
</feature>
<accession>A0A8H7DMR2</accession>
<keyword evidence="3" id="KW-1185">Reference proteome</keyword>
<feature type="compositionally biased region" description="Low complexity" evidence="1">
    <location>
        <begin position="47"/>
        <end position="62"/>
    </location>
</feature>
<evidence type="ECO:0000256" key="1">
    <source>
        <dbReference type="SAM" id="MobiDB-lite"/>
    </source>
</evidence>
<dbReference type="EMBL" id="JACAZH010000001">
    <property type="protein sequence ID" value="KAF7376856.1"/>
    <property type="molecule type" value="Genomic_DNA"/>
</dbReference>
<dbReference type="AlphaFoldDB" id="A0A8H7DMR2"/>
<evidence type="ECO:0000313" key="2">
    <source>
        <dbReference type="EMBL" id="KAF7376856.1"/>
    </source>
</evidence>